<protein>
    <submittedName>
        <fullName evidence="2">Uncharacterized protein</fullName>
    </submittedName>
</protein>
<feature type="region of interest" description="Disordered" evidence="1">
    <location>
        <begin position="1"/>
        <end position="73"/>
    </location>
</feature>
<sequence length="73" mass="7357">MTSDDLDISGVQAAADNTDTFSHGQGPGRGKQGAMGKRGAAASGASDVIPTNTVLDETANNLNPPTNSNNISR</sequence>
<dbReference type="AlphaFoldDB" id="A0A0D0CQS4"/>
<feature type="compositionally biased region" description="Polar residues" evidence="1">
    <location>
        <begin position="49"/>
        <end position="59"/>
    </location>
</feature>
<dbReference type="InParanoid" id="A0A0D0CQS4"/>
<organism evidence="2 3">
    <name type="scientific">Paxillus rubicundulus Ve08.2h10</name>
    <dbReference type="NCBI Taxonomy" id="930991"/>
    <lineage>
        <taxon>Eukaryota</taxon>
        <taxon>Fungi</taxon>
        <taxon>Dikarya</taxon>
        <taxon>Basidiomycota</taxon>
        <taxon>Agaricomycotina</taxon>
        <taxon>Agaricomycetes</taxon>
        <taxon>Agaricomycetidae</taxon>
        <taxon>Boletales</taxon>
        <taxon>Paxilineae</taxon>
        <taxon>Paxillaceae</taxon>
        <taxon>Paxillus</taxon>
    </lineage>
</organism>
<reference evidence="2 3" key="1">
    <citation type="submission" date="2014-04" db="EMBL/GenBank/DDBJ databases">
        <authorList>
            <consortium name="DOE Joint Genome Institute"/>
            <person name="Kuo A."/>
            <person name="Kohler A."/>
            <person name="Jargeat P."/>
            <person name="Nagy L.G."/>
            <person name="Floudas D."/>
            <person name="Copeland A."/>
            <person name="Barry K.W."/>
            <person name="Cichocki N."/>
            <person name="Veneault-Fourrey C."/>
            <person name="LaButti K."/>
            <person name="Lindquist E.A."/>
            <person name="Lipzen A."/>
            <person name="Lundell T."/>
            <person name="Morin E."/>
            <person name="Murat C."/>
            <person name="Sun H."/>
            <person name="Tunlid A."/>
            <person name="Henrissat B."/>
            <person name="Grigoriev I.V."/>
            <person name="Hibbett D.S."/>
            <person name="Martin F."/>
            <person name="Nordberg H.P."/>
            <person name="Cantor M.N."/>
            <person name="Hua S.X."/>
        </authorList>
    </citation>
    <scope>NUCLEOTIDE SEQUENCE [LARGE SCALE GENOMIC DNA]</scope>
    <source>
        <strain evidence="2 3">Ve08.2h10</strain>
    </source>
</reference>
<name>A0A0D0CQS4_9AGAM</name>
<accession>A0A0D0CQS4</accession>
<evidence type="ECO:0000313" key="3">
    <source>
        <dbReference type="Proteomes" id="UP000054538"/>
    </source>
</evidence>
<evidence type="ECO:0000256" key="1">
    <source>
        <dbReference type="SAM" id="MobiDB-lite"/>
    </source>
</evidence>
<keyword evidence="3" id="KW-1185">Reference proteome</keyword>
<dbReference type="EMBL" id="KN830034">
    <property type="protein sequence ID" value="KIK73161.1"/>
    <property type="molecule type" value="Genomic_DNA"/>
</dbReference>
<proteinExistence type="predicted"/>
<dbReference type="HOGENOM" id="CLU_2705585_0_0_1"/>
<reference evidence="3" key="2">
    <citation type="submission" date="2015-01" db="EMBL/GenBank/DDBJ databases">
        <title>Evolutionary Origins and Diversification of the Mycorrhizal Mutualists.</title>
        <authorList>
            <consortium name="DOE Joint Genome Institute"/>
            <consortium name="Mycorrhizal Genomics Consortium"/>
            <person name="Kohler A."/>
            <person name="Kuo A."/>
            <person name="Nagy L.G."/>
            <person name="Floudas D."/>
            <person name="Copeland A."/>
            <person name="Barry K.W."/>
            <person name="Cichocki N."/>
            <person name="Veneault-Fourrey C."/>
            <person name="LaButti K."/>
            <person name="Lindquist E.A."/>
            <person name="Lipzen A."/>
            <person name="Lundell T."/>
            <person name="Morin E."/>
            <person name="Murat C."/>
            <person name="Riley R."/>
            <person name="Ohm R."/>
            <person name="Sun H."/>
            <person name="Tunlid A."/>
            <person name="Henrissat B."/>
            <person name="Grigoriev I.V."/>
            <person name="Hibbett D.S."/>
            <person name="Martin F."/>
        </authorList>
    </citation>
    <scope>NUCLEOTIDE SEQUENCE [LARGE SCALE GENOMIC DNA]</scope>
    <source>
        <strain evidence="3">Ve08.2h10</strain>
    </source>
</reference>
<evidence type="ECO:0000313" key="2">
    <source>
        <dbReference type="EMBL" id="KIK73161.1"/>
    </source>
</evidence>
<feature type="compositionally biased region" description="Low complexity" evidence="1">
    <location>
        <begin position="60"/>
        <end position="73"/>
    </location>
</feature>
<gene>
    <name evidence="2" type="ORF">PAXRUDRAFT_21153</name>
</gene>
<dbReference type="Proteomes" id="UP000054538">
    <property type="component" value="Unassembled WGS sequence"/>
</dbReference>